<proteinExistence type="predicted"/>
<evidence type="ECO:0000259" key="4">
    <source>
        <dbReference type="PROSITE" id="PS51118"/>
    </source>
</evidence>
<accession>A0A8J7TN05</accession>
<gene>
    <name evidence="5" type="ORF">J0M35_09265</name>
</gene>
<dbReference type="PANTHER" id="PTHR33204">
    <property type="entry name" value="TRANSCRIPTIONAL REGULATOR, MARR FAMILY"/>
    <property type="match status" value="1"/>
</dbReference>
<reference evidence="5" key="1">
    <citation type="submission" date="2021-02" db="EMBL/GenBank/DDBJ databases">
        <title>Genome-Resolved Metagenomics of a Microbial Community Performing Photosynthetic Biological Nutrient Removal.</title>
        <authorList>
            <person name="Mcdaniel E.A."/>
        </authorList>
    </citation>
    <scope>NUCLEOTIDE SEQUENCE</scope>
    <source>
        <strain evidence="5">UWPOB_OBS1</strain>
    </source>
</reference>
<dbReference type="AlphaFoldDB" id="A0A8J7TN05"/>
<keyword evidence="2" id="KW-0238">DNA-binding</keyword>
<dbReference type="GO" id="GO:0003677">
    <property type="term" value="F:DNA binding"/>
    <property type="evidence" value="ECO:0007669"/>
    <property type="project" value="UniProtKB-KW"/>
</dbReference>
<dbReference type="Pfam" id="PF01638">
    <property type="entry name" value="HxlR"/>
    <property type="match status" value="1"/>
</dbReference>
<organism evidence="5 6">
    <name type="scientific">Candidatus Obscuribacter phosphatis</name>
    <dbReference type="NCBI Taxonomy" id="1906157"/>
    <lineage>
        <taxon>Bacteria</taxon>
        <taxon>Bacillati</taxon>
        <taxon>Candidatus Melainabacteria</taxon>
        <taxon>Candidatus Obscuribacterales</taxon>
        <taxon>Candidatus Obscuribacteraceae</taxon>
        <taxon>Candidatus Obscuribacter</taxon>
    </lineage>
</organism>
<comment type="caution">
    <text evidence="5">The sequence shown here is derived from an EMBL/GenBank/DDBJ whole genome shotgun (WGS) entry which is preliminary data.</text>
</comment>
<keyword evidence="3" id="KW-0804">Transcription</keyword>
<evidence type="ECO:0000256" key="3">
    <source>
        <dbReference type="ARBA" id="ARBA00023163"/>
    </source>
</evidence>
<dbReference type="PANTHER" id="PTHR33204:SF37">
    <property type="entry name" value="HTH-TYPE TRANSCRIPTIONAL REGULATOR YODB"/>
    <property type="match status" value="1"/>
</dbReference>
<evidence type="ECO:0000256" key="2">
    <source>
        <dbReference type="ARBA" id="ARBA00023125"/>
    </source>
</evidence>
<dbReference type="InterPro" id="IPR036388">
    <property type="entry name" value="WH-like_DNA-bd_sf"/>
</dbReference>
<dbReference type="SUPFAM" id="SSF46785">
    <property type="entry name" value="Winged helix' DNA-binding domain"/>
    <property type="match status" value="1"/>
</dbReference>
<dbReference type="InterPro" id="IPR011991">
    <property type="entry name" value="ArsR-like_HTH"/>
</dbReference>
<keyword evidence="1" id="KW-0805">Transcription regulation</keyword>
<dbReference type="CDD" id="cd00090">
    <property type="entry name" value="HTH_ARSR"/>
    <property type="match status" value="1"/>
</dbReference>
<evidence type="ECO:0000256" key="1">
    <source>
        <dbReference type="ARBA" id="ARBA00023015"/>
    </source>
</evidence>
<evidence type="ECO:0000313" key="5">
    <source>
        <dbReference type="EMBL" id="MBN8660538.1"/>
    </source>
</evidence>
<sequence length="148" mass="16471">MNNLGKDDARLIDFGLSVLSPRWTSEILIDLATGPKRTTQLLKDLKGVSAKTLCQRLRKLTELGLVSRATFAEVPPRVEYSLTDSGKELTGILYDLKKLGAELYKNCKTKKRLGPTQEEAELEFEQMDSVPSELTPEMSSGMAAYTMQ</sequence>
<protein>
    <submittedName>
        <fullName evidence="5">Helix-turn-helix transcriptional regulator</fullName>
    </submittedName>
</protein>
<dbReference type="Gene3D" id="1.10.10.10">
    <property type="entry name" value="Winged helix-like DNA-binding domain superfamily/Winged helix DNA-binding domain"/>
    <property type="match status" value="1"/>
</dbReference>
<dbReference type="InterPro" id="IPR036390">
    <property type="entry name" value="WH_DNA-bd_sf"/>
</dbReference>
<name>A0A8J7TN05_9BACT</name>
<evidence type="ECO:0000313" key="6">
    <source>
        <dbReference type="Proteomes" id="UP000664277"/>
    </source>
</evidence>
<dbReference type="InterPro" id="IPR002577">
    <property type="entry name" value="HTH_HxlR"/>
</dbReference>
<dbReference type="Proteomes" id="UP000664277">
    <property type="component" value="Unassembled WGS sequence"/>
</dbReference>
<dbReference type="EMBL" id="JAFLCK010000011">
    <property type="protein sequence ID" value="MBN8660538.1"/>
    <property type="molecule type" value="Genomic_DNA"/>
</dbReference>
<feature type="domain" description="HTH hxlR-type" evidence="4">
    <location>
        <begin position="9"/>
        <end position="108"/>
    </location>
</feature>
<dbReference type="PROSITE" id="PS51118">
    <property type="entry name" value="HTH_HXLR"/>
    <property type="match status" value="1"/>
</dbReference>